<name>A0A3P7Y6N4_9BILA</name>
<dbReference type="Proteomes" id="UP000280834">
    <property type="component" value="Unassembled WGS sequence"/>
</dbReference>
<protein>
    <submittedName>
        <fullName evidence="1">Uncharacterized protein</fullName>
    </submittedName>
</protein>
<organism evidence="1 2">
    <name type="scientific">Brugia timori</name>
    <dbReference type="NCBI Taxonomy" id="42155"/>
    <lineage>
        <taxon>Eukaryota</taxon>
        <taxon>Metazoa</taxon>
        <taxon>Ecdysozoa</taxon>
        <taxon>Nematoda</taxon>
        <taxon>Chromadorea</taxon>
        <taxon>Rhabditida</taxon>
        <taxon>Spirurina</taxon>
        <taxon>Spiruromorpha</taxon>
        <taxon>Filarioidea</taxon>
        <taxon>Onchocercidae</taxon>
        <taxon>Brugia</taxon>
    </lineage>
</organism>
<gene>
    <name evidence="1" type="ORF">BTMF_LOCUS10890</name>
</gene>
<sequence>MISFINRISNKPFLIKGTIYYNIYWSKFNIFSSTFFRISWNTSTIFRFS</sequence>
<accession>A0A3P7Y6N4</accession>
<evidence type="ECO:0000313" key="2">
    <source>
        <dbReference type="Proteomes" id="UP000280834"/>
    </source>
</evidence>
<evidence type="ECO:0000313" key="1">
    <source>
        <dbReference type="EMBL" id="VDO37158.1"/>
    </source>
</evidence>
<dbReference type="EMBL" id="UZAG01017894">
    <property type="protein sequence ID" value="VDO37158.1"/>
    <property type="molecule type" value="Genomic_DNA"/>
</dbReference>
<reference evidence="1 2" key="1">
    <citation type="submission" date="2018-11" db="EMBL/GenBank/DDBJ databases">
        <authorList>
            <consortium name="Pathogen Informatics"/>
        </authorList>
    </citation>
    <scope>NUCLEOTIDE SEQUENCE [LARGE SCALE GENOMIC DNA]</scope>
</reference>
<dbReference type="AlphaFoldDB" id="A0A3P7Y6N4"/>
<keyword evidence="2" id="KW-1185">Reference proteome</keyword>
<proteinExistence type="predicted"/>